<feature type="domain" description="AMP-binding enzyme C-terminal" evidence="5">
    <location>
        <begin position="510"/>
        <end position="579"/>
    </location>
</feature>
<evidence type="ECO:0000256" key="1">
    <source>
        <dbReference type="ARBA" id="ARBA00004275"/>
    </source>
</evidence>
<proteinExistence type="inferred from homology"/>
<dbReference type="GO" id="GO:0005777">
    <property type="term" value="C:peroxisome"/>
    <property type="evidence" value="ECO:0007669"/>
    <property type="project" value="UniProtKB-SubCell"/>
</dbReference>
<dbReference type="Pfam" id="PF00501">
    <property type="entry name" value="AMP-binding"/>
    <property type="match status" value="2"/>
</dbReference>
<comment type="subcellular location">
    <subcellularLocation>
        <location evidence="1">Peroxisome</location>
    </subcellularLocation>
</comment>
<accession>A0A9P9YNZ8</accession>
<feature type="non-terminal residue" evidence="6">
    <location>
        <position position="1"/>
    </location>
</feature>
<dbReference type="EMBL" id="JAMKOV010000004">
    <property type="protein sequence ID" value="KAI8040510.1"/>
    <property type="molecule type" value="Genomic_DNA"/>
</dbReference>
<sequence>ISVTEDTVLTWEELHMNAKRVAVYMRNLGLEQGDFVGVIGRLTTHMTAVAYACFFNGTPYHALHTEFGDKPKLIFCDGDEFEKVRAATEDLQVQIITMRNHPEGSLRIQDILRTPVGQNFQPVRLNEGSEQTLALLSSSGTSGPPKALFLKMGELNAGITPLETECTYDDDLKTWSGGERQSLFSADLSIGEIIFHEMERHPKLIAQVRAASQGHQVKIVTMRNHPRCDSIRIQDVLTTPVEPNFRPVRLTLGTDQTLAILSSSGTTGVPKAVTISNSHQIIVTFLNMNNSIVQYTSSTLDWFSGLVMNITAGVFSTTNIIADGDFDPALLCNIIRQYKISLVLLSSSYIAMLANCPEFKTADLSSLKNLFYGGSNCSLDVQKRARSRLSHDCLNFSYTLTELNSAGCVNFNFDLKPNSVGRPVRGIKVKVIDTEGKAQGPNNVGEICFYSGQKWYGYYESPEETRLIQDSQKWFHTGDLGYVDEDGYVFIIDRIKDMLKYQNIMYYPSEIENVIAEMPDVVEACVFGIWDEVNGDEAAASVVKKQGSELKSQDVVDYVRKRISAKYKQLNGGALIVDQITGIGDRKTNRAAAKAHFLKHMNNN</sequence>
<dbReference type="FunFam" id="3.40.50.12780:FF:000025">
    <property type="entry name" value="luciferin 4-monooxygenase"/>
    <property type="match status" value="1"/>
</dbReference>
<dbReference type="Gene3D" id="3.30.300.30">
    <property type="match status" value="1"/>
</dbReference>
<feature type="domain" description="AMP-dependent synthetase/ligase" evidence="4">
    <location>
        <begin position="243"/>
        <end position="459"/>
    </location>
</feature>
<keyword evidence="3" id="KW-0576">Peroxisome</keyword>
<evidence type="ECO:0000256" key="2">
    <source>
        <dbReference type="ARBA" id="ARBA00006432"/>
    </source>
</evidence>
<dbReference type="PANTHER" id="PTHR24096">
    <property type="entry name" value="LONG-CHAIN-FATTY-ACID--COA LIGASE"/>
    <property type="match status" value="1"/>
</dbReference>
<dbReference type="Proteomes" id="UP001059596">
    <property type="component" value="Unassembled WGS sequence"/>
</dbReference>
<feature type="domain" description="AMP-dependent synthetase/ligase" evidence="4">
    <location>
        <begin position="5"/>
        <end position="162"/>
    </location>
</feature>
<evidence type="ECO:0000259" key="4">
    <source>
        <dbReference type="Pfam" id="PF00501"/>
    </source>
</evidence>
<dbReference type="InterPro" id="IPR025110">
    <property type="entry name" value="AMP-bd_C"/>
</dbReference>
<protein>
    <recommendedName>
        <fullName evidence="8">Luciferin 4-monooxygenase</fullName>
    </recommendedName>
</protein>
<evidence type="ECO:0000259" key="5">
    <source>
        <dbReference type="Pfam" id="PF13193"/>
    </source>
</evidence>
<dbReference type="InterPro" id="IPR042099">
    <property type="entry name" value="ANL_N_sf"/>
</dbReference>
<evidence type="ECO:0000256" key="3">
    <source>
        <dbReference type="ARBA" id="ARBA00023140"/>
    </source>
</evidence>
<dbReference type="GO" id="GO:0004467">
    <property type="term" value="F:long-chain fatty acid-CoA ligase activity"/>
    <property type="evidence" value="ECO:0007669"/>
    <property type="project" value="TreeGrafter"/>
</dbReference>
<dbReference type="InterPro" id="IPR045851">
    <property type="entry name" value="AMP-bd_C_sf"/>
</dbReference>
<dbReference type="PANTHER" id="PTHR24096:SF353">
    <property type="entry name" value="GH16244P-RELATED"/>
    <property type="match status" value="1"/>
</dbReference>
<dbReference type="InterPro" id="IPR000873">
    <property type="entry name" value="AMP-dep_synth/lig_dom"/>
</dbReference>
<dbReference type="SUPFAM" id="SSF56801">
    <property type="entry name" value="Acetyl-CoA synthetase-like"/>
    <property type="match status" value="2"/>
</dbReference>
<dbReference type="Pfam" id="PF13193">
    <property type="entry name" value="AMP-binding_C"/>
    <property type="match status" value="1"/>
</dbReference>
<reference evidence="6" key="1">
    <citation type="journal article" date="2023" name="Genome Biol. Evol.">
        <title>Long-read-based Genome Assembly of Drosophila gunungcola Reveals Fewer Chemosensory Genes in Flower-breeding Species.</title>
        <authorList>
            <person name="Negi A."/>
            <person name="Liao B.Y."/>
            <person name="Yeh S.D."/>
        </authorList>
    </citation>
    <scope>NUCLEOTIDE SEQUENCE</scope>
    <source>
        <strain evidence="6">Sukarami</strain>
    </source>
</reference>
<organism evidence="6 7">
    <name type="scientific">Drosophila gunungcola</name>
    <name type="common">fruit fly</name>
    <dbReference type="NCBI Taxonomy" id="103775"/>
    <lineage>
        <taxon>Eukaryota</taxon>
        <taxon>Metazoa</taxon>
        <taxon>Ecdysozoa</taxon>
        <taxon>Arthropoda</taxon>
        <taxon>Hexapoda</taxon>
        <taxon>Insecta</taxon>
        <taxon>Pterygota</taxon>
        <taxon>Neoptera</taxon>
        <taxon>Endopterygota</taxon>
        <taxon>Diptera</taxon>
        <taxon>Brachycera</taxon>
        <taxon>Muscomorpha</taxon>
        <taxon>Ephydroidea</taxon>
        <taxon>Drosophilidae</taxon>
        <taxon>Drosophila</taxon>
        <taxon>Sophophora</taxon>
    </lineage>
</organism>
<keyword evidence="7" id="KW-1185">Reference proteome</keyword>
<comment type="caution">
    <text evidence="6">The sequence shown here is derived from an EMBL/GenBank/DDBJ whole genome shotgun (WGS) entry which is preliminary data.</text>
</comment>
<evidence type="ECO:0008006" key="8">
    <source>
        <dbReference type="Google" id="ProtNLM"/>
    </source>
</evidence>
<dbReference type="Gene3D" id="3.40.50.12780">
    <property type="entry name" value="N-terminal domain of ligase-like"/>
    <property type="match status" value="2"/>
</dbReference>
<evidence type="ECO:0000313" key="7">
    <source>
        <dbReference type="Proteomes" id="UP001059596"/>
    </source>
</evidence>
<evidence type="ECO:0000313" key="6">
    <source>
        <dbReference type="EMBL" id="KAI8040510.1"/>
    </source>
</evidence>
<dbReference type="GO" id="GO:0046949">
    <property type="term" value="P:fatty-acyl-CoA biosynthetic process"/>
    <property type="evidence" value="ECO:0007669"/>
    <property type="project" value="TreeGrafter"/>
</dbReference>
<dbReference type="FunFam" id="3.30.300.30:FF:000007">
    <property type="entry name" value="4-coumarate--CoA ligase 2"/>
    <property type="match status" value="1"/>
</dbReference>
<gene>
    <name evidence="6" type="ORF">M5D96_006453</name>
</gene>
<name>A0A9P9YNZ8_9MUSC</name>
<comment type="similarity">
    <text evidence="2">Belongs to the ATP-dependent AMP-binding enzyme family.</text>
</comment>
<dbReference type="AlphaFoldDB" id="A0A9P9YNZ8"/>